<keyword evidence="1" id="KW-1133">Transmembrane helix</keyword>
<protein>
    <submittedName>
        <fullName evidence="2">Uncharacterized protein</fullName>
    </submittedName>
</protein>
<reference evidence="2 3" key="1">
    <citation type="submission" date="2019-09" db="EMBL/GenBank/DDBJ databases">
        <authorList>
            <person name="Depoorter E."/>
        </authorList>
    </citation>
    <scope>NUCLEOTIDE SEQUENCE [LARGE SCALE GENOMIC DNA]</scope>
    <source>
        <strain evidence="2">LMG 6863</strain>
    </source>
</reference>
<evidence type="ECO:0000256" key="1">
    <source>
        <dbReference type="SAM" id="Phobius"/>
    </source>
</evidence>
<evidence type="ECO:0000313" key="3">
    <source>
        <dbReference type="Proteomes" id="UP000494170"/>
    </source>
</evidence>
<dbReference type="RefSeq" id="WP_174936823.1">
    <property type="nucleotide sequence ID" value="NZ_CABVPY010000001.1"/>
</dbReference>
<keyword evidence="1" id="KW-0472">Membrane</keyword>
<dbReference type="AlphaFoldDB" id="A0A6P2GX36"/>
<organism evidence="2 3">
    <name type="scientific">Burkholderia lata (strain ATCC 17760 / DSM 23089 / LMG 22485 / NCIMB 9086 / R18194 / 383)</name>
    <dbReference type="NCBI Taxonomy" id="482957"/>
    <lineage>
        <taxon>Bacteria</taxon>
        <taxon>Pseudomonadati</taxon>
        <taxon>Pseudomonadota</taxon>
        <taxon>Betaproteobacteria</taxon>
        <taxon>Burkholderiales</taxon>
        <taxon>Burkholderiaceae</taxon>
        <taxon>Burkholderia</taxon>
        <taxon>Burkholderia cepacia complex</taxon>
    </lineage>
</organism>
<accession>A0A6P2GX36</accession>
<keyword evidence="1" id="KW-0812">Transmembrane</keyword>
<name>A0A6P2GX36_BURL3</name>
<proteinExistence type="predicted"/>
<evidence type="ECO:0000313" key="2">
    <source>
        <dbReference type="EMBL" id="VWB08511.1"/>
    </source>
</evidence>
<sequence length="56" mass="6241">MTTFWISAAVGLIIAAFVFAFATVYEQGRSDGARAETRRIINEYTLLPKTTEEGKQ</sequence>
<feature type="transmembrane region" description="Helical" evidence="1">
    <location>
        <begin position="6"/>
        <end position="25"/>
    </location>
</feature>
<dbReference type="Proteomes" id="UP000494170">
    <property type="component" value="Unassembled WGS sequence"/>
</dbReference>
<dbReference type="EMBL" id="CABVPY010000001">
    <property type="protein sequence ID" value="VWB08511.1"/>
    <property type="molecule type" value="Genomic_DNA"/>
</dbReference>
<gene>
    <name evidence="2" type="ORF">BLA6863_00221</name>
</gene>